<protein>
    <submittedName>
        <fullName evidence="1">Uncharacterized protein</fullName>
    </submittedName>
</protein>
<name>M3EMQ2_9ACTN</name>
<proteinExistence type="predicted"/>
<evidence type="ECO:0000313" key="2">
    <source>
        <dbReference type="Proteomes" id="UP000030760"/>
    </source>
</evidence>
<accession>M3EMQ2</accession>
<dbReference type="AlphaFoldDB" id="M3EMQ2"/>
<sequence length="54" mass="6082">MGFWSRTKVTYLVTRSGSRDRFARLTPAAARLGPGRAAAARVGCIRHVRDRRPR</sequence>
<organism evidence="1 2">
    <name type="scientific">Streptomyces bottropensis ATCC 25435</name>
    <dbReference type="NCBI Taxonomy" id="1054862"/>
    <lineage>
        <taxon>Bacteria</taxon>
        <taxon>Bacillati</taxon>
        <taxon>Actinomycetota</taxon>
        <taxon>Actinomycetes</taxon>
        <taxon>Kitasatosporales</taxon>
        <taxon>Streptomycetaceae</taxon>
        <taxon>Streptomyces</taxon>
    </lineage>
</organism>
<dbReference type="EMBL" id="KB405056">
    <property type="protein sequence ID" value="EMF57731.1"/>
    <property type="molecule type" value="Genomic_DNA"/>
</dbReference>
<dbReference type="Proteomes" id="UP000030760">
    <property type="component" value="Unassembled WGS sequence"/>
</dbReference>
<evidence type="ECO:0000313" key="1">
    <source>
        <dbReference type="EMBL" id="EMF57731.1"/>
    </source>
</evidence>
<reference evidence="2" key="1">
    <citation type="journal article" date="2013" name="Genome Announc.">
        <title>Draft Genome Sequence of Streptomyces bottropensis ATCC 25435, a Bottromycin-Producing Actinomycete.</title>
        <authorList>
            <person name="Zhang H."/>
            <person name="Zhou W."/>
            <person name="Zhuang Y."/>
            <person name="Liang X."/>
            <person name="Liu T."/>
        </authorList>
    </citation>
    <scope>NUCLEOTIDE SEQUENCE [LARGE SCALE GENOMIC DNA]</scope>
    <source>
        <strain evidence="2">ATCC 25435</strain>
    </source>
</reference>
<gene>
    <name evidence="1" type="ORF">SBD_0403</name>
</gene>